<dbReference type="InterPro" id="IPR040198">
    <property type="entry name" value="Fido_containing"/>
</dbReference>
<proteinExistence type="predicted"/>
<dbReference type="SUPFAM" id="SSF140931">
    <property type="entry name" value="Fic-like"/>
    <property type="match status" value="1"/>
</dbReference>
<evidence type="ECO:0000313" key="5">
    <source>
        <dbReference type="Proteomes" id="UP000316083"/>
    </source>
</evidence>
<gene>
    <name evidence="4" type="ORF">FBZ82_101487</name>
</gene>
<dbReference type="Gene3D" id="1.10.3290.10">
    <property type="entry name" value="Fido-like domain"/>
    <property type="match status" value="1"/>
</dbReference>
<dbReference type="PROSITE" id="PS51459">
    <property type="entry name" value="FIDO"/>
    <property type="match status" value="1"/>
</dbReference>
<name>A0A560BPC4_AZOBR</name>
<comment type="caution">
    <text evidence="4">The sequence shown here is derived from an EMBL/GenBank/DDBJ whole genome shotgun (WGS) entry which is preliminary data.</text>
</comment>
<sequence length="272" mass="29998">MALLDDILEKKRVLDDARPMPLTVVRDLADRFERGLTTACLLVEGVELSPDDIRMVLDRGAVLRSRPADPQRLVLNHRSALELMARLSFQGGGVVTERTIAAFHGVLYQGIDTNAGRYREGALKDDAGASPDPAKVRVSMSALSGWLRRTEPGPEAAFEAHHRLMSVRPFFQGNAATALLLCNLILNRAGFPPVVVTDEDREMYGAMVERAWSLGDKTPFRDLMMRLLDRSLNLCLRSAARALRDFEAADDDEGGFGAALDDGYDDGYGRRP</sequence>
<dbReference type="EMBL" id="VITF01000001">
    <property type="protein sequence ID" value="TWA74472.1"/>
    <property type="molecule type" value="Genomic_DNA"/>
</dbReference>
<evidence type="ECO:0000256" key="2">
    <source>
        <dbReference type="SAM" id="MobiDB-lite"/>
    </source>
</evidence>
<evidence type="ECO:0000259" key="3">
    <source>
        <dbReference type="PROSITE" id="PS51459"/>
    </source>
</evidence>
<dbReference type="Proteomes" id="UP000316083">
    <property type="component" value="Unassembled WGS sequence"/>
</dbReference>
<dbReference type="InterPro" id="IPR003812">
    <property type="entry name" value="Fido"/>
</dbReference>
<feature type="region of interest" description="Disordered" evidence="2">
    <location>
        <begin position="251"/>
        <end position="272"/>
    </location>
</feature>
<dbReference type="RefSeq" id="WP_145672275.1">
    <property type="nucleotide sequence ID" value="NZ_VITF01000001.1"/>
</dbReference>
<evidence type="ECO:0000256" key="1">
    <source>
        <dbReference type="PIRSR" id="PIRSR640198-3"/>
    </source>
</evidence>
<evidence type="ECO:0000313" key="4">
    <source>
        <dbReference type="EMBL" id="TWA74472.1"/>
    </source>
</evidence>
<dbReference type="PANTHER" id="PTHR13504:SF38">
    <property type="entry name" value="FIDO DOMAIN-CONTAINING PROTEIN"/>
    <property type="match status" value="1"/>
</dbReference>
<protein>
    <submittedName>
        <fullName evidence="4">Fic/DOC family protein</fullName>
    </submittedName>
</protein>
<feature type="site" description="Important for autoinhibition of adenylyltransferase activity" evidence="1">
    <location>
        <position position="44"/>
    </location>
</feature>
<reference evidence="4 5" key="1">
    <citation type="submission" date="2019-06" db="EMBL/GenBank/DDBJ databases">
        <title>Genomic Encyclopedia of Type Strains, Phase IV (KMG-V): Genome sequencing to study the core and pangenomes of soil and plant-associated prokaryotes.</title>
        <authorList>
            <person name="Whitman W."/>
        </authorList>
    </citation>
    <scope>NUCLEOTIDE SEQUENCE [LARGE SCALE GENOMIC DNA]</scope>
    <source>
        <strain evidence="4 5">BR 11796</strain>
    </source>
</reference>
<dbReference type="InterPro" id="IPR036597">
    <property type="entry name" value="Fido-like_dom_sf"/>
</dbReference>
<dbReference type="Pfam" id="PF02661">
    <property type="entry name" value="Fic"/>
    <property type="match status" value="1"/>
</dbReference>
<feature type="domain" description="Fido" evidence="3">
    <location>
        <begin position="95"/>
        <end position="226"/>
    </location>
</feature>
<accession>A0A560BPC4</accession>
<organism evidence="4 5">
    <name type="scientific">Azospirillum brasilense</name>
    <dbReference type="NCBI Taxonomy" id="192"/>
    <lineage>
        <taxon>Bacteria</taxon>
        <taxon>Pseudomonadati</taxon>
        <taxon>Pseudomonadota</taxon>
        <taxon>Alphaproteobacteria</taxon>
        <taxon>Rhodospirillales</taxon>
        <taxon>Azospirillaceae</taxon>
        <taxon>Azospirillum</taxon>
    </lineage>
</organism>
<dbReference type="AlphaFoldDB" id="A0A560BPC4"/>
<dbReference type="PANTHER" id="PTHR13504">
    <property type="entry name" value="FIDO DOMAIN-CONTAINING PROTEIN DDB_G0283145"/>
    <property type="match status" value="1"/>
</dbReference>